<accession>A0A1M6PW05</accession>
<comment type="subcellular location">
    <subcellularLocation>
        <location evidence="1 10">Cytoplasm</location>
    </subcellularLocation>
</comment>
<dbReference type="EMBL" id="FRAH01000016">
    <property type="protein sequence ID" value="SHK12145.1"/>
    <property type="molecule type" value="Genomic_DNA"/>
</dbReference>
<comment type="subunit">
    <text evidence="10">Forms a cyclic heterotetrameric complex composed of two molecules of XerC and two molecules of XerD.</text>
</comment>
<dbReference type="InterPro" id="IPR011932">
    <property type="entry name" value="Recomb_XerD"/>
</dbReference>
<dbReference type="OrthoDB" id="9801717at2"/>
<dbReference type="HAMAP" id="MF_01808">
    <property type="entry name" value="Recomb_XerC_XerD"/>
    <property type="match status" value="1"/>
</dbReference>
<keyword evidence="6 10" id="KW-0229">DNA integration</keyword>
<dbReference type="GO" id="GO:0009037">
    <property type="term" value="F:tyrosine-based site-specific recombinase activity"/>
    <property type="evidence" value="ECO:0007669"/>
    <property type="project" value="UniProtKB-UniRule"/>
</dbReference>
<dbReference type="NCBIfam" id="NF040815">
    <property type="entry name" value="recomb_XerA_Arch"/>
    <property type="match status" value="1"/>
</dbReference>
<dbReference type="GeneID" id="78176791"/>
<dbReference type="PROSITE" id="PS51900">
    <property type="entry name" value="CB"/>
    <property type="match status" value="1"/>
</dbReference>
<dbReference type="InterPro" id="IPR023009">
    <property type="entry name" value="Tyrosine_recombinase_XerC/XerD"/>
</dbReference>
<evidence type="ECO:0000259" key="11">
    <source>
        <dbReference type="PROSITE" id="PS51898"/>
    </source>
</evidence>
<keyword evidence="4 10" id="KW-0132">Cell division</keyword>
<feature type="active site" evidence="10">
    <location>
        <position position="243"/>
    </location>
</feature>
<dbReference type="PANTHER" id="PTHR30349:SF81">
    <property type="entry name" value="TYROSINE RECOMBINASE XERC"/>
    <property type="match status" value="1"/>
</dbReference>
<dbReference type="Gene3D" id="1.10.443.10">
    <property type="entry name" value="Intergrase catalytic core"/>
    <property type="match status" value="1"/>
</dbReference>
<dbReference type="GO" id="GO:0003677">
    <property type="term" value="F:DNA binding"/>
    <property type="evidence" value="ECO:0007669"/>
    <property type="project" value="UniProtKB-UniRule"/>
</dbReference>
<dbReference type="SUPFAM" id="SSF56349">
    <property type="entry name" value="DNA breaking-rejoining enzymes"/>
    <property type="match status" value="1"/>
</dbReference>
<keyword evidence="9 10" id="KW-0131">Cell cycle</keyword>
<dbReference type="InterPro" id="IPR013762">
    <property type="entry name" value="Integrase-like_cat_sf"/>
</dbReference>
<dbReference type="InterPro" id="IPR044068">
    <property type="entry name" value="CB"/>
</dbReference>
<dbReference type="NCBIfam" id="NF001399">
    <property type="entry name" value="PRK00283.1"/>
    <property type="match status" value="1"/>
</dbReference>
<protein>
    <recommendedName>
        <fullName evidence="10">Tyrosine recombinase XerC</fullName>
    </recommendedName>
</protein>
<evidence type="ECO:0000256" key="6">
    <source>
        <dbReference type="ARBA" id="ARBA00022908"/>
    </source>
</evidence>
<dbReference type="GO" id="GO:0006313">
    <property type="term" value="P:DNA transposition"/>
    <property type="evidence" value="ECO:0007669"/>
    <property type="project" value="UniProtKB-UniRule"/>
</dbReference>
<dbReference type="Pfam" id="PF00589">
    <property type="entry name" value="Phage_integrase"/>
    <property type="match status" value="1"/>
</dbReference>
<evidence type="ECO:0000256" key="8">
    <source>
        <dbReference type="ARBA" id="ARBA00023172"/>
    </source>
</evidence>
<reference evidence="13 14" key="1">
    <citation type="submission" date="2016-11" db="EMBL/GenBank/DDBJ databases">
        <authorList>
            <person name="Jaros S."/>
            <person name="Januszkiewicz K."/>
            <person name="Wedrychowicz H."/>
        </authorList>
    </citation>
    <scope>NUCLEOTIDE SEQUENCE [LARGE SCALE GENOMIC DNA]</scope>
    <source>
        <strain evidence="13 14">DSM 14214</strain>
    </source>
</reference>
<dbReference type="GO" id="GO:0007059">
    <property type="term" value="P:chromosome segregation"/>
    <property type="evidence" value="ECO:0007669"/>
    <property type="project" value="UniProtKB-UniRule"/>
</dbReference>
<feature type="active site" evidence="10">
    <location>
        <position position="266"/>
    </location>
</feature>
<evidence type="ECO:0000256" key="7">
    <source>
        <dbReference type="ARBA" id="ARBA00023125"/>
    </source>
</evidence>
<feature type="active site" evidence="10">
    <location>
        <position position="240"/>
    </location>
</feature>
<keyword evidence="8 10" id="KW-0233">DNA recombination</keyword>
<evidence type="ECO:0000256" key="5">
    <source>
        <dbReference type="ARBA" id="ARBA00022829"/>
    </source>
</evidence>
<organism evidence="13 14">
    <name type="scientific">Anaerotignum lactatifermentans DSM 14214</name>
    <dbReference type="NCBI Taxonomy" id="1121323"/>
    <lineage>
        <taxon>Bacteria</taxon>
        <taxon>Bacillati</taxon>
        <taxon>Bacillota</taxon>
        <taxon>Clostridia</taxon>
        <taxon>Lachnospirales</taxon>
        <taxon>Anaerotignaceae</taxon>
        <taxon>Anaerotignum</taxon>
    </lineage>
</organism>
<comment type="caution">
    <text evidence="10">Lacks conserved residue(s) required for the propagation of feature annotation.</text>
</comment>
<dbReference type="InterPro" id="IPR011010">
    <property type="entry name" value="DNA_brk_join_enz"/>
</dbReference>
<comment type="function">
    <text evidence="10">Site-specific tyrosine recombinase, which acts by catalyzing the cutting and rejoining of the recombining DNA molecules. The XerC-XerD complex is essential to convert dimers of the bacterial chromosome into monomers to permit their segregation at cell division. It also contributes to the segregational stability of plasmids.</text>
</comment>
<feature type="domain" description="Core-binding (CB)" evidence="12">
    <location>
        <begin position="1"/>
        <end position="85"/>
    </location>
</feature>
<evidence type="ECO:0000259" key="12">
    <source>
        <dbReference type="PROSITE" id="PS51900"/>
    </source>
</evidence>
<dbReference type="GO" id="GO:0005737">
    <property type="term" value="C:cytoplasm"/>
    <property type="evidence" value="ECO:0007669"/>
    <property type="project" value="UniProtKB-SubCell"/>
</dbReference>
<keyword evidence="7 10" id="KW-0238">DNA-binding</keyword>
<gene>
    <name evidence="10" type="primary">xerC</name>
    <name evidence="13" type="ORF">SAMN02745138_01185</name>
</gene>
<feature type="domain" description="Tyr recombinase" evidence="11">
    <location>
        <begin position="106"/>
        <end position="288"/>
    </location>
</feature>
<dbReference type="Pfam" id="PF02899">
    <property type="entry name" value="Phage_int_SAM_1"/>
    <property type="match status" value="1"/>
</dbReference>
<evidence type="ECO:0000256" key="3">
    <source>
        <dbReference type="ARBA" id="ARBA00022490"/>
    </source>
</evidence>
<evidence type="ECO:0000313" key="13">
    <source>
        <dbReference type="EMBL" id="SHK12145.1"/>
    </source>
</evidence>
<keyword evidence="3 10" id="KW-0963">Cytoplasm</keyword>
<dbReference type="CDD" id="cd00798">
    <property type="entry name" value="INT_XerDC_C"/>
    <property type="match status" value="1"/>
</dbReference>
<dbReference type="InterPro" id="IPR010998">
    <property type="entry name" value="Integrase_recombinase_N"/>
</dbReference>
<evidence type="ECO:0000256" key="4">
    <source>
        <dbReference type="ARBA" id="ARBA00022618"/>
    </source>
</evidence>
<name>A0A1M6PW05_9FIRM</name>
<dbReference type="PANTHER" id="PTHR30349">
    <property type="entry name" value="PHAGE INTEGRASE-RELATED"/>
    <property type="match status" value="1"/>
</dbReference>
<dbReference type="PROSITE" id="PS51898">
    <property type="entry name" value="TYR_RECOMBINASE"/>
    <property type="match status" value="1"/>
</dbReference>
<evidence type="ECO:0000256" key="10">
    <source>
        <dbReference type="HAMAP-Rule" id="MF_01808"/>
    </source>
</evidence>
<comment type="similarity">
    <text evidence="2">Belongs to the 'phage' integrase family. XerD subfamily.</text>
</comment>
<comment type="similarity">
    <text evidence="10">Belongs to the 'phage' integrase family. XerC subfamily.</text>
</comment>
<feature type="active site" evidence="10">
    <location>
        <position position="146"/>
    </location>
</feature>
<evidence type="ECO:0000256" key="2">
    <source>
        <dbReference type="ARBA" id="ARBA00010450"/>
    </source>
</evidence>
<evidence type="ECO:0000256" key="1">
    <source>
        <dbReference type="ARBA" id="ARBA00004496"/>
    </source>
</evidence>
<keyword evidence="14" id="KW-1185">Reference proteome</keyword>
<dbReference type="Gene3D" id="1.10.150.130">
    <property type="match status" value="1"/>
</dbReference>
<sequence>MEENLAAFRMYLQNVKKSSENTILSYLRDLRGFCGFMEGLGVCEVSKINRTNIMAYVYELQNQHKASTTIFRNLASIRAFFYFLMGQGVVKENPAVDLELPREERKVPKIMTLEQVEKLLDQPKTSDAKGLRDKAMLEVLYATGIRVSELVSLQVDDVNLPFEYIRCTTGSKSRMIPIGTKAKEALWEYLKKGRVQLIHNPEETVLFLNYGGKKMTRQGFWKIVKNYAEEAGIPGEITPHILRHSFAVHLLENGADLRSVQEMLGHSDISTTQIYTKLNNTKIKSVYAKAHPRA</sequence>
<dbReference type="InterPro" id="IPR050090">
    <property type="entry name" value="Tyrosine_recombinase_XerCD"/>
</dbReference>
<dbReference type="NCBIfam" id="TIGR02225">
    <property type="entry name" value="recomb_XerD"/>
    <property type="match status" value="1"/>
</dbReference>
<dbReference type="RefSeq" id="WP_072850059.1">
    <property type="nucleotide sequence ID" value="NZ_FRAH01000016.1"/>
</dbReference>
<dbReference type="Proteomes" id="UP000183975">
    <property type="component" value="Unassembled WGS sequence"/>
</dbReference>
<feature type="active site" description="O-(3'-phospho-DNA)-tyrosine intermediate" evidence="10">
    <location>
        <position position="275"/>
    </location>
</feature>
<evidence type="ECO:0000313" key="14">
    <source>
        <dbReference type="Proteomes" id="UP000183975"/>
    </source>
</evidence>
<dbReference type="InterPro" id="IPR002104">
    <property type="entry name" value="Integrase_catalytic"/>
</dbReference>
<dbReference type="AlphaFoldDB" id="A0A1M6PW05"/>
<dbReference type="InterPro" id="IPR004107">
    <property type="entry name" value="Integrase_SAM-like_N"/>
</dbReference>
<dbReference type="GO" id="GO:0051301">
    <property type="term" value="P:cell division"/>
    <property type="evidence" value="ECO:0007669"/>
    <property type="project" value="UniProtKB-KW"/>
</dbReference>
<keyword evidence="5 10" id="KW-0159">Chromosome partition</keyword>
<evidence type="ECO:0000256" key="9">
    <source>
        <dbReference type="ARBA" id="ARBA00023306"/>
    </source>
</evidence>
<proteinExistence type="inferred from homology"/>